<dbReference type="PANTHER" id="PTHR11926">
    <property type="entry name" value="GLUCOSYL/GLUCURONOSYL TRANSFERASES"/>
    <property type="match status" value="1"/>
</dbReference>
<gene>
    <name evidence="3" type="ORF">HU200_013863</name>
</gene>
<evidence type="ECO:0000313" key="4">
    <source>
        <dbReference type="Proteomes" id="UP000636709"/>
    </source>
</evidence>
<evidence type="ECO:0000256" key="1">
    <source>
        <dbReference type="ARBA" id="ARBA00009995"/>
    </source>
</evidence>
<dbReference type="EMBL" id="JACEFO010001343">
    <property type="protein sequence ID" value="KAF8739379.1"/>
    <property type="molecule type" value="Genomic_DNA"/>
</dbReference>
<reference evidence="3" key="1">
    <citation type="submission" date="2020-07" db="EMBL/GenBank/DDBJ databases">
        <title>Genome sequence and genetic diversity analysis of an under-domesticated orphan crop, white fonio (Digitaria exilis).</title>
        <authorList>
            <person name="Bennetzen J.L."/>
            <person name="Chen S."/>
            <person name="Ma X."/>
            <person name="Wang X."/>
            <person name="Yssel A.E.J."/>
            <person name="Chaluvadi S.R."/>
            <person name="Johnson M."/>
            <person name="Gangashetty P."/>
            <person name="Hamidou F."/>
            <person name="Sanogo M.D."/>
            <person name="Zwaenepoel A."/>
            <person name="Wallace J."/>
            <person name="Van De Peer Y."/>
            <person name="Van Deynze A."/>
        </authorList>
    </citation>
    <scope>NUCLEOTIDE SEQUENCE</scope>
    <source>
        <tissue evidence="3">Leaves</tissue>
    </source>
</reference>
<dbReference type="Gene3D" id="3.40.50.2000">
    <property type="entry name" value="Glycogen Phosphorylase B"/>
    <property type="match status" value="1"/>
</dbReference>
<feature type="compositionally biased region" description="Basic and acidic residues" evidence="2">
    <location>
        <begin position="349"/>
        <end position="361"/>
    </location>
</feature>
<accession>A0A835KNF4</accession>
<keyword evidence="4" id="KW-1185">Reference proteome</keyword>
<proteinExistence type="inferred from homology"/>
<feature type="region of interest" description="Disordered" evidence="2">
    <location>
        <begin position="336"/>
        <end position="364"/>
    </location>
</feature>
<dbReference type="GO" id="GO:0080043">
    <property type="term" value="F:quercetin 3-O-glucosyltransferase activity"/>
    <property type="evidence" value="ECO:0007669"/>
    <property type="project" value="TreeGrafter"/>
</dbReference>
<organism evidence="3 4">
    <name type="scientific">Digitaria exilis</name>
    <dbReference type="NCBI Taxonomy" id="1010633"/>
    <lineage>
        <taxon>Eukaryota</taxon>
        <taxon>Viridiplantae</taxon>
        <taxon>Streptophyta</taxon>
        <taxon>Embryophyta</taxon>
        <taxon>Tracheophyta</taxon>
        <taxon>Spermatophyta</taxon>
        <taxon>Magnoliopsida</taxon>
        <taxon>Liliopsida</taxon>
        <taxon>Poales</taxon>
        <taxon>Poaceae</taxon>
        <taxon>PACMAD clade</taxon>
        <taxon>Panicoideae</taxon>
        <taxon>Panicodae</taxon>
        <taxon>Paniceae</taxon>
        <taxon>Anthephorinae</taxon>
        <taxon>Digitaria</taxon>
    </lineage>
</organism>
<dbReference type="GO" id="GO:0080044">
    <property type="term" value="F:quercetin 7-O-glucosyltransferase activity"/>
    <property type="evidence" value="ECO:0007669"/>
    <property type="project" value="TreeGrafter"/>
</dbReference>
<dbReference type="SUPFAM" id="SSF53756">
    <property type="entry name" value="UDP-Glycosyltransferase/glycogen phosphorylase"/>
    <property type="match status" value="1"/>
</dbReference>
<comment type="caution">
    <text evidence="3">The sequence shown here is derived from an EMBL/GenBank/DDBJ whole genome shotgun (WGS) entry which is preliminary data.</text>
</comment>
<dbReference type="Proteomes" id="UP000636709">
    <property type="component" value="Unassembled WGS sequence"/>
</dbReference>
<dbReference type="PANTHER" id="PTHR11926:SF1537">
    <property type="entry name" value="OS08G0168700 PROTEIN"/>
    <property type="match status" value="1"/>
</dbReference>
<protein>
    <submittedName>
        <fullName evidence="3">Uncharacterized protein</fullName>
    </submittedName>
</protein>
<evidence type="ECO:0000256" key="2">
    <source>
        <dbReference type="SAM" id="MobiDB-lite"/>
    </source>
</evidence>
<dbReference type="AlphaFoldDB" id="A0A835KNF4"/>
<sequence length="557" mass="61417">MYHISISDFANLYYHQESADITELKPTPPAGYVVEELLSIAQTVGLVSTILRGSAFQRPVQFDLNNHTQRPPATSTRHCSSPSCAGTFVNTEHNHRRLTQDTEGDVRGEEGFRFEAIPDGLSEADRGNQEYGRSVAVATARGARRRSRTSYNEAQLHVGRAACHCVLPTMLMSFALQVAWELSIPTMVLWTASAASLMAHRSLSGSSGKEDTCRSRVCDHDPNHTATMIQTIHVLNESFLTNGYLEKTVIDWIPGMPPICIGDLSNFIRTTDPDDFRFHFYDREKLFYLLIIEELFYHDWQIPRRSRSVDRGLLVRYDHGTGAVAGPVLINVHPTAASTEQQSKEEEDPTRRDRSFGDDRSTYAPGKALIRGRRENLKLLLRGIPVDTSSVSMIIVNQQKELILTIAAIAELAMDLQGSSMLGAQIGKLARDVMTKEALRNHVADVMTKEAPMWTLARLKETTSQKLLGPTTLRTLAVFAHHSHSCLLSHTPYPIAGLDDGASSDGSSCVSTAQGHSDGHHNDKLAADDVDGYVAVVHGGGLAASASIMYRKRTGRL</sequence>
<comment type="similarity">
    <text evidence="1">Belongs to the UDP-glycosyltransferase family.</text>
</comment>
<evidence type="ECO:0000313" key="3">
    <source>
        <dbReference type="EMBL" id="KAF8739379.1"/>
    </source>
</evidence>
<name>A0A835KNF4_9POAL</name>